<evidence type="ECO:0000256" key="1">
    <source>
        <dbReference type="SAM" id="MobiDB-lite"/>
    </source>
</evidence>
<proteinExistence type="predicted"/>
<evidence type="ECO:0000313" key="3">
    <source>
        <dbReference type="Proteomes" id="UP000677537"/>
    </source>
</evidence>
<dbReference type="Proteomes" id="UP000677537">
    <property type="component" value="Unassembled WGS sequence"/>
</dbReference>
<protein>
    <submittedName>
        <fullName evidence="2">Uncharacterized protein</fullName>
    </submittedName>
</protein>
<name>A0A940MYI5_9PROT</name>
<gene>
    <name evidence="2" type="ORF">J5Y10_10450</name>
</gene>
<dbReference type="RefSeq" id="WP_209373319.1">
    <property type="nucleotide sequence ID" value="NZ_JAGIZA010000005.1"/>
</dbReference>
<dbReference type="EMBL" id="JAGIZA010000005">
    <property type="protein sequence ID" value="MBP0493194.1"/>
    <property type="molecule type" value="Genomic_DNA"/>
</dbReference>
<evidence type="ECO:0000313" key="2">
    <source>
        <dbReference type="EMBL" id="MBP0493194.1"/>
    </source>
</evidence>
<feature type="region of interest" description="Disordered" evidence="1">
    <location>
        <begin position="1"/>
        <end position="65"/>
    </location>
</feature>
<accession>A0A940MYI5</accession>
<organism evidence="2 3">
    <name type="scientific">Roseomonas indoligenes</name>
    <dbReference type="NCBI Taxonomy" id="2820811"/>
    <lineage>
        <taxon>Bacteria</taxon>
        <taxon>Pseudomonadati</taxon>
        <taxon>Pseudomonadota</taxon>
        <taxon>Alphaproteobacteria</taxon>
        <taxon>Acetobacterales</taxon>
        <taxon>Roseomonadaceae</taxon>
        <taxon>Roseomonas</taxon>
    </lineage>
</organism>
<reference evidence="2" key="1">
    <citation type="submission" date="2021-03" db="EMBL/GenBank/DDBJ databases">
        <authorList>
            <person name="So Y."/>
        </authorList>
    </citation>
    <scope>NUCLEOTIDE SEQUENCE</scope>
    <source>
        <strain evidence="2">SG15</strain>
    </source>
</reference>
<sequence>MEPIRECPHCGEPTVPNRLGDGQVTCSCAAERELPGPRPVGDAARPEDGPASGGVSGGRLPRPQG</sequence>
<keyword evidence="3" id="KW-1185">Reference proteome</keyword>
<dbReference type="AlphaFoldDB" id="A0A940MYI5"/>
<comment type="caution">
    <text evidence="2">The sequence shown here is derived from an EMBL/GenBank/DDBJ whole genome shotgun (WGS) entry which is preliminary data.</text>
</comment>